<feature type="signal peptide" evidence="1">
    <location>
        <begin position="1"/>
        <end position="21"/>
    </location>
</feature>
<dbReference type="EMBL" id="LR721751">
    <property type="protein sequence ID" value="VVV05730.1"/>
    <property type="molecule type" value="Genomic_DNA"/>
</dbReference>
<evidence type="ECO:0000313" key="2">
    <source>
        <dbReference type="EMBL" id="VVV05730.1"/>
    </source>
</evidence>
<feature type="chain" id="PRO_5024330406" description="Lipoprotein" evidence="1">
    <location>
        <begin position="22"/>
        <end position="214"/>
    </location>
</feature>
<organism evidence="2">
    <name type="scientific">Aliivibrio wodanis</name>
    <dbReference type="NCBI Taxonomy" id="80852"/>
    <lineage>
        <taxon>Bacteria</taxon>
        <taxon>Pseudomonadati</taxon>
        <taxon>Pseudomonadota</taxon>
        <taxon>Gammaproteobacteria</taxon>
        <taxon>Vibrionales</taxon>
        <taxon>Vibrionaceae</taxon>
        <taxon>Aliivibrio</taxon>
    </lineage>
</organism>
<accession>A0A5Q4ZLF6</accession>
<dbReference type="PROSITE" id="PS51257">
    <property type="entry name" value="PROKAR_LIPOPROTEIN"/>
    <property type="match status" value="1"/>
</dbReference>
<name>A0A5Q4ZLF6_9GAMM</name>
<sequence>MKKTVLAMVLAATMVSGCSMIGGSETTSYADLRAEGDALYAESKPAVRDDEGKIIEEGYQVSDVDQLEAIRLLVNSAFLSAKPAYERYTDELLATPELGNYFSAVEAKDTEEEKRAVYDSLSDEMKVKVDDFNKSSVSDEIMSGLKDAALVALENSAVFLKADTTAMLSDVDFSKLMDEKDAVSLTAEQVIYLDKTVVSAYENYKIISAFSSAQ</sequence>
<protein>
    <recommendedName>
        <fullName evidence="3">Lipoprotein</fullName>
    </recommendedName>
</protein>
<evidence type="ECO:0008006" key="3">
    <source>
        <dbReference type="Google" id="ProtNLM"/>
    </source>
</evidence>
<evidence type="ECO:0000256" key="1">
    <source>
        <dbReference type="SAM" id="SignalP"/>
    </source>
</evidence>
<reference evidence="2" key="1">
    <citation type="submission" date="2019-09" db="EMBL/GenBank/DDBJ databases">
        <authorList>
            <person name="Hjerde E."/>
        </authorList>
    </citation>
    <scope>NUCLEOTIDE SEQUENCE</scope>
    <source>
        <strain evidence="2">06/09/160</strain>
    </source>
</reference>
<keyword evidence="1" id="KW-0732">Signal</keyword>
<gene>
    <name evidence="2" type="ORF">AW0309160_03213</name>
</gene>
<proteinExistence type="predicted"/>
<dbReference type="AlphaFoldDB" id="A0A5Q4ZLF6"/>